<dbReference type="AlphaFoldDB" id="A0A9W9V453"/>
<dbReference type="Pfam" id="PF04082">
    <property type="entry name" value="Fungal_trans"/>
    <property type="match status" value="1"/>
</dbReference>
<evidence type="ECO:0000256" key="1">
    <source>
        <dbReference type="ARBA" id="ARBA00023242"/>
    </source>
</evidence>
<dbReference type="RefSeq" id="XP_056552985.1">
    <property type="nucleotide sequence ID" value="XM_056700922.1"/>
</dbReference>
<dbReference type="CDD" id="cd12148">
    <property type="entry name" value="fungal_TF_MHR"/>
    <property type="match status" value="1"/>
</dbReference>
<dbReference type="InterPro" id="IPR052761">
    <property type="entry name" value="Fungal_Detox/Toxin_TFs"/>
</dbReference>
<protein>
    <recommendedName>
        <fullName evidence="2">Xylanolytic transcriptional activator regulatory domain-containing protein</fullName>
    </recommendedName>
</protein>
<accession>A0A9W9V453</accession>
<dbReference type="InterPro" id="IPR007219">
    <property type="entry name" value="XnlR_reg_dom"/>
</dbReference>
<organism evidence="3 4">
    <name type="scientific">Penicillium cataractarum</name>
    <dbReference type="NCBI Taxonomy" id="2100454"/>
    <lineage>
        <taxon>Eukaryota</taxon>
        <taxon>Fungi</taxon>
        <taxon>Dikarya</taxon>
        <taxon>Ascomycota</taxon>
        <taxon>Pezizomycotina</taxon>
        <taxon>Eurotiomycetes</taxon>
        <taxon>Eurotiomycetidae</taxon>
        <taxon>Eurotiales</taxon>
        <taxon>Aspergillaceae</taxon>
        <taxon>Penicillium</taxon>
    </lineage>
</organism>
<dbReference type="GeneID" id="81440101"/>
<proteinExistence type="predicted"/>
<evidence type="ECO:0000259" key="2">
    <source>
        <dbReference type="Pfam" id="PF04082"/>
    </source>
</evidence>
<gene>
    <name evidence="3" type="ORF">N7496_008003</name>
</gene>
<evidence type="ECO:0000313" key="4">
    <source>
        <dbReference type="Proteomes" id="UP001147782"/>
    </source>
</evidence>
<reference evidence="3" key="1">
    <citation type="submission" date="2022-11" db="EMBL/GenBank/DDBJ databases">
        <authorList>
            <person name="Petersen C."/>
        </authorList>
    </citation>
    <scope>NUCLEOTIDE SEQUENCE</scope>
    <source>
        <strain evidence="3">IBT 29864</strain>
    </source>
</reference>
<dbReference type="GO" id="GO:0003677">
    <property type="term" value="F:DNA binding"/>
    <property type="evidence" value="ECO:0007669"/>
    <property type="project" value="InterPro"/>
</dbReference>
<keyword evidence="4" id="KW-1185">Reference proteome</keyword>
<dbReference type="OrthoDB" id="1933717at2759"/>
<feature type="domain" description="Xylanolytic transcriptional activator regulatory" evidence="2">
    <location>
        <begin position="69"/>
        <end position="217"/>
    </location>
</feature>
<reference evidence="3" key="2">
    <citation type="journal article" date="2023" name="IMA Fungus">
        <title>Comparative genomic study of the Penicillium genus elucidates a diverse pangenome and 15 lateral gene transfer events.</title>
        <authorList>
            <person name="Petersen C."/>
            <person name="Sorensen T."/>
            <person name="Nielsen M.R."/>
            <person name="Sondergaard T.E."/>
            <person name="Sorensen J.L."/>
            <person name="Fitzpatrick D.A."/>
            <person name="Frisvad J.C."/>
            <person name="Nielsen K.L."/>
        </authorList>
    </citation>
    <scope>NUCLEOTIDE SEQUENCE</scope>
    <source>
        <strain evidence="3">IBT 29864</strain>
    </source>
</reference>
<dbReference type="GO" id="GO:0008270">
    <property type="term" value="F:zinc ion binding"/>
    <property type="evidence" value="ECO:0007669"/>
    <property type="project" value="InterPro"/>
</dbReference>
<dbReference type="PANTHER" id="PTHR47425:SF2">
    <property type="entry name" value="FARB-RELATED"/>
    <property type="match status" value="1"/>
</dbReference>
<dbReference type="Proteomes" id="UP001147782">
    <property type="component" value="Unassembled WGS sequence"/>
</dbReference>
<dbReference type="GO" id="GO:0006351">
    <property type="term" value="P:DNA-templated transcription"/>
    <property type="evidence" value="ECO:0007669"/>
    <property type="project" value="InterPro"/>
</dbReference>
<evidence type="ECO:0000313" key="3">
    <source>
        <dbReference type="EMBL" id="KAJ5368243.1"/>
    </source>
</evidence>
<name>A0A9W9V453_9EURO</name>
<dbReference type="PANTHER" id="PTHR47425">
    <property type="entry name" value="FARB-RELATED"/>
    <property type="match status" value="1"/>
</dbReference>
<comment type="caution">
    <text evidence="3">The sequence shown here is derived from an EMBL/GenBank/DDBJ whole genome shotgun (WGS) entry which is preliminary data.</text>
</comment>
<dbReference type="EMBL" id="JAPZBS010000007">
    <property type="protein sequence ID" value="KAJ5368243.1"/>
    <property type="molecule type" value="Genomic_DNA"/>
</dbReference>
<keyword evidence="1" id="KW-0539">Nucleus</keyword>
<sequence>MHDFLFQQEEDRGEEREEEQRYTEPTWRFNIRLLNVPRDIYEYLMAAGCLGPLPWKLEYEILRMYVRYVHPVSTFLADIIGKGESKIKSALLYQAVMLAGSAFVKDHAKAAGYSSLVDLRRKLFWKAKLLHEAGIEFDPYSRIQALILMTLWHEDSMGQKDPPYWLDIALSTAKHMQLSENLHSGNFCLQNRIWWCLYVRDRIIALAFGRRINILREDIWVSVWGTWMRAWIRMTATFWSAWEMTLLNT</sequence>